<dbReference type="PATRIC" id="fig|80878.5.peg.3343"/>
<dbReference type="PROSITE" id="PS50850">
    <property type="entry name" value="MFS"/>
    <property type="match status" value="1"/>
</dbReference>
<feature type="transmembrane region" description="Helical" evidence="8">
    <location>
        <begin position="294"/>
        <end position="314"/>
    </location>
</feature>
<feature type="transmembrane region" description="Helical" evidence="8">
    <location>
        <begin position="229"/>
        <end position="253"/>
    </location>
</feature>
<keyword evidence="6 8" id="KW-1133">Transmembrane helix</keyword>
<evidence type="ECO:0000256" key="6">
    <source>
        <dbReference type="ARBA" id="ARBA00022989"/>
    </source>
</evidence>
<feature type="transmembrane region" description="Helical" evidence="8">
    <location>
        <begin position="351"/>
        <end position="373"/>
    </location>
</feature>
<dbReference type="STRING" id="80878.RP29_17060"/>
<protein>
    <recommendedName>
        <fullName evidence="8">Bcr/CflA family efflux transporter</fullName>
    </recommendedName>
</protein>
<evidence type="ECO:0000313" key="10">
    <source>
        <dbReference type="EMBL" id="KJA09319.1"/>
    </source>
</evidence>
<dbReference type="Pfam" id="PF07690">
    <property type="entry name" value="MFS_1"/>
    <property type="match status" value="1"/>
</dbReference>
<keyword evidence="4" id="KW-1003">Cell membrane</keyword>
<proteinExistence type="inferred from homology"/>
<feature type="transmembrane region" description="Helical" evidence="8">
    <location>
        <begin position="114"/>
        <end position="135"/>
    </location>
</feature>
<dbReference type="GO" id="GO:1990961">
    <property type="term" value="P:xenobiotic detoxification by transmembrane export across the plasma membrane"/>
    <property type="evidence" value="ECO:0007669"/>
    <property type="project" value="InterPro"/>
</dbReference>
<feature type="transmembrane region" description="Helical" evidence="8">
    <location>
        <begin position="265"/>
        <end position="285"/>
    </location>
</feature>
<dbReference type="PANTHER" id="PTHR43124:SF3">
    <property type="entry name" value="CHLORAMPHENICOL EFFLUX PUMP RV0191"/>
    <property type="match status" value="1"/>
</dbReference>
<sequence length="414" mass="42991">MSAPSATAGAALPTPSHPSASLAIVVLALLLSIQPVTTDLYLPALPALTRDLGATVAAGQLTLSALLLAFGCSQLVWGPLSDRFGRRPVLLAGLGIYAAASVGSALAPSMALLVVWRVLQGAAMGAVVMCARAIVRDLYTPLAGARAMSKALTGLGIVACLCAPVGGLLAQWLGWRAALLALTVYATATLALVALRMPETIAHKNPQALQPGTLLRTWRLVLGHPSFWAFTRLTTATYGGLFTFLAASSFVFIEVLQLTRTQYGWVMLSTSVAYFCGTFVCRYLLARLGLRRSVAIAGALSLAGGTGLALVALADSQNPVALLAPFYLFMVAHGIHQPCGQTGSVAPFPQAAGVASAMNGFVMMLAAFATGGWVGSHLNGTVWPLVQGVLLWSVVLGATSWTLVQKFGEPRHAA</sequence>
<keyword evidence="3 8" id="KW-0813">Transport</keyword>
<dbReference type="NCBIfam" id="TIGR00710">
    <property type="entry name" value="efflux_Bcr_CflA"/>
    <property type="match status" value="1"/>
</dbReference>
<feature type="transmembrane region" description="Helical" evidence="8">
    <location>
        <begin position="20"/>
        <end position="37"/>
    </location>
</feature>
<evidence type="ECO:0000256" key="1">
    <source>
        <dbReference type="ARBA" id="ARBA00004651"/>
    </source>
</evidence>
<dbReference type="AlphaFoldDB" id="A0A0D7K5P9"/>
<dbReference type="InterPro" id="IPR011701">
    <property type="entry name" value="MFS"/>
</dbReference>
<comment type="subcellular location">
    <subcellularLocation>
        <location evidence="8">Cell inner membrane</location>
        <topology evidence="8">Multi-pass membrane protein</topology>
    </subcellularLocation>
    <subcellularLocation>
        <location evidence="1">Cell membrane</location>
        <topology evidence="1">Multi-pass membrane protein</topology>
    </subcellularLocation>
</comment>
<dbReference type="PANTHER" id="PTHR43124">
    <property type="entry name" value="PURINE EFFLUX PUMP PBUE"/>
    <property type="match status" value="1"/>
</dbReference>
<evidence type="ECO:0000256" key="2">
    <source>
        <dbReference type="ARBA" id="ARBA00006236"/>
    </source>
</evidence>
<keyword evidence="5 8" id="KW-0812">Transmembrane</keyword>
<evidence type="ECO:0000256" key="4">
    <source>
        <dbReference type="ARBA" id="ARBA00022475"/>
    </source>
</evidence>
<feature type="transmembrane region" description="Helical" evidence="8">
    <location>
        <begin position="175"/>
        <end position="195"/>
    </location>
</feature>
<dbReference type="RefSeq" id="WP_044401403.1">
    <property type="nucleotide sequence ID" value="NZ_JXYQ01000066.1"/>
</dbReference>
<evidence type="ECO:0000256" key="8">
    <source>
        <dbReference type="RuleBase" id="RU365088"/>
    </source>
</evidence>
<dbReference type="GO" id="GO:0042910">
    <property type="term" value="F:xenobiotic transmembrane transporter activity"/>
    <property type="evidence" value="ECO:0007669"/>
    <property type="project" value="InterPro"/>
</dbReference>
<reference evidence="10 11" key="1">
    <citation type="submission" date="2014-12" db="EMBL/GenBank/DDBJ databases">
        <title>Isolation of bacteria from lake water.</title>
        <authorList>
            <person name="Sheng K.-Y."/>
            <person name="Chin P.-S."/>
            <person name="Chan K.-G."/>
            <person name="Tan G.S."/>
        </authorList>
    </citation>
    <scope>NUCLEOTIDE SEQUENCE [LARGE SCALE GENOMIC DNA]</scope>
    <source>
        <strain evidence="10 11">KY4</strain>
    </source>
</reference>
<dbReference type="OrthoDB" id="9814303at2"/>
<organism evidence="10 11">
    <name type="scientific">Acidovorax temperans</name>
    <dbReference type="NCBI Taxonomy" id="80878"/>
    <lineage>
        <taxon>Bacteria</taxon>
        <taxon>Pseudomonadati</taxon>
        <taxon>Pseudomonadota</taxon>
        <taxon>Betaproteobacteria</taxon>
        <taxon>Burkholderiales</taxon>
        <taxon>Comamonadaceae</taxon>
        <taxon>Acidovorax</taxon>
    </lineage>
</organism>
<evidence type="ECO:0000259" key="9">
    <source>
        <dbReference type="PROSITE" id="PS50850"/>
    </source>
</evidence>
<dbReference type="CDD" id="cd17320">
    <property type="entry name" value="MFS_MdfA_MDR_like"/>
    <property type="match status" value="1"/>
</dbReference>
<comment type="caution">
    <text evidence="8">Lacks conserved residue(s) required for the propagation of feature annotation.</text>
</comment>
<dbReference type="SUPFAM" id="SSF103473">
    <property type="entry name" value="MFS general substrate transporter"/>
    <property type="match status" value="1"/>
</dbReference>
<keyword evidence="11" id="KW-1185">Reference proteome</keyword>
<feature type="transmembrane region" description="Helical" evidence="8">
    <location>
        <begin position="89"/>
        <end position="108"/>
    </location>
</feature>
<dbReference type="InterPro" id="IPR004812">
    <property type="entry name" value="Efflux_drug-R_Bcr/CmlA"/>
</dbReference>
<dbReference type="InterPro" id="IPR020846">
    <property type="entry name" value="MFS_dom"/>
</dbReference>
<feature type="transmembrane region" description="Helical" evidence="8">
    <location>
        <begin position="57"/>
        <end position="77"/>
    </location>
</feature>
<name>A0A0D7K5P9_9BURK</name>
<accession>A0A0D7K5P9</accession>
<dbReference type="InterPro" id="IPR050189">
    <property type="entry name" value="MFS_Efflux_Transporters"/>
</dbReference>
<keyword evidence="7 8" id="KW-0472">Membrane</keyword>
<feature type="transmembrane region" description="Helical" evidence="8">
    <location>
        <begin position="147"/>
        <end position="169"/>
    </location>
</feature>
<evidence type="ECO:0000313" key="11">
    <source>
        <dbReference type="Proteomes" id="UP000032566"/>
    </source>
</evidence>
<evidence type="ECO:0000256" key="3">
    <source>
        <dbReference type="ARBA" id="ARBA00022448"/>
    </source>
</evidence>
<evidence type="ECO:0000256" key="7">
    <source>
        <dbReference type="ARBA" id="ARBA00023136"/>
    </source>
</evidence>
<keyword evidence="8" id="KW-0997">Cell inner membrane</keyword>
<feature type="transmembrane region" description="Helical" evidence="8">
    <location>
        <begin position="385"/>
        <end position="404"/>
    </location>
</feature>
<gene>
    <name evidence="10" type="ORF">RP29_17060</name>
</gene>
<dbReference type="Proteomes" id="UP000032566">
    <property type="component" value="Unassembled WGS sequence"/>
</dbReference>
<dbReference type="InterPro" id="IPR036259">
    <property type="entry name" value="MFS_trans_sf"/>
</dbReference>
<comment type="caution">
    <text evidence="10">The sequence shown here is derived from an EMBL/GenBank/DDBJ whole genome shotgun (WGS) entry which is preliminary data.</text>
</comment>
<feature type="domain" description="Major facilitator superfamily (MFS) profile" evidence="9">
    <location>
        <begin position="23"/>
        <end position="414"/>
    </location>
</feature>
<evidence type="ECO:0000256" key="5">
    <source>
        <dbReference type="ARBA" id="ARBA00022692"/>
    </source>
</evidence>
<comment type="similarity">
    <text evidence="2 8">Belongs to the major facilitator superfamily. Bcr/CmlA family.</text>
</comment>
<dbReference type="Gene3D" id="1.20.1720.10">
    <property type="entry name" value="Multidrug resistance protein D"/>
    <property type="match status" value="1"/>
</dbReference>
<dbReference type="EMBL" id="JXYQ01000066">
    <property type="protein sequence ID" value="KJA09319.1"/>
    <property type="molecule type" value="Genomic_DNA"/>
</dbReference>
<dbReference type="GO" id="GO:0005886">
    <property type="term" value="C:plasma membrane"/>
    <property type="evidence" value="ECO:0007669"/>
    <property type="project" value="UniProtKB-SubCell"/>
</dbReference>